<dbReference type="SUPFAM" id="SSF48452">
    <property type="entry name" value="TPR-like"/>
    <property type="match status" value="1"/>
</dbReference>
<feature type="compositionally biased region" description="Polar residues" evidence="1">
    <location>
        <begin position="326"/>
        <end position="336"/>
    </location>
</feature>
<evidence type="ECO:0000313" key="4">
    <source>
        <dbReference type="EMBL" id="GGZ14104.1"/>
    </source>
</evidence>
<feature type="signal peptide" evidence="2">
    <location>
        <begin position="1"/>
        <end position="25"/>
    </location>
</feature>
<dbReference type="RefSeq" id="WP_229814276.1">
    <property type="nucleotide sequence ID" value="NZ_BMZA01000017.1"/>
</dbReference>
<feature type="region of interest" description="Disordered" evidence="1">
    <location>
        <begin position="324"/>
        <end position="344"/>
    </location>
</feature>
<accession>A0A918UJ40</accession>
<dbReference type="Proteomes" id="UP000648075">
    <property type="component" value="Unassembled WGS sequence"/>
</dbReference>
<feature type="chain" id="PRO_5036780941" evidence="2">
    <location>
        <begin position="26"/>
        <end position="1031"/>
    </location>
</feature>
<dbReference type="InterPro" id="IPR024983">
    <property type="entry name" value="CHAT_dom"/>
</dbReference>
<dbReference type="EMBL" id="BMZA01000017">
    <property type="protein sequence ID" value="GGZ14104.1"/>
    <property type="molecule type" value="Genomic_DNA"/>
</dbReference>
<reference evidence="4" key="1">
    <citation type="journal article" date="2014" name="Int. J. Syst. Evol. Microbiol.">
        <title>Complete genome sequence of Corynebacterium casei LMG S-19264T (=DSM 44701T), isolated from a smear-ripened cheese.</title>
        <authorList>
            <consortium name="US DOE Joint Genome Institute (JGI-PGF)"/>
            <person name="Walter F."/>
            <person name="Albersmeier A."/>
            <person name="Kalinowski J."/>
            <person name="Ruckert C."/>
        </authorList>
    </citation>
    <scope>NUCLEOTIDE SEQUENCE</scope>
    <source>
        <strain evidence="4">KCTC 32255</strain>
    </source>
</reference>
<reference evidence="4" key="2">
    <citation type="submission" date="2020-09" db="EMBL/GenBank/DDBJ databases">
        <authorList>
            <person name="Sun Q."/>
            <person name="Kim S."/>
        </authorList>
    </citation>
    <scope>NUCLEOTIDE SEQUENCE</scope>
    <source>
        <strain evidence="4">KCTC 32255</strain>
    </source>
</reference>
<keyword evidence="5" id="KW-1185">Reference proteome</keyword>
<dbReference type="Gene3D" id="1.25.40.10">
    <property type="entry name" value="Tetratricopeptide repeat domain"/>
    <property type="match status" value="1"/>
</dbReference>
<evidence type="ECO:0000313" key="5">
    <source>
        <dbReference type="Proteomes" id="UP000648075"/>
    </source>
</evidence>
<evidence type="ECO:0000256" key="1">
    <source>
        <dbReference type="SAM" id="MobiDB-lite"/>
    </source>
</evidence>
<name>A0A918UJ40_9SPHN</name>
<dbReference type="Pfam" id="PF12770">
    <property type="entry name" value="CHAT"/>
    <property type="match status" value="1"/>
</dbReference>
<protein>
    <submittedName>
        <fullName evidence="4">CHAT domain-containing protein</fullName>
    </submittedName>
</protein>
<comment type="caution">
    <text evidence="4">The sequence shown here is derived from an EMBL/GenBank/DDBJ whole genome shotgun (WGS) entry which is preliminary data.</text>
</comment>
<evidence type="ECO:0000259" key="3">
    <source>
        <dbReference type="Pfam" id="PF12770"/>
    </source>
</evidence>
<dbReference type="InterPro" id="IPR011990">
    <property type="entry name" value="TPR-like_helical_dom_sf"/>
</dbReference>
<keyword evidence="2" id="KW-0732">Signal</keyword>
<proteinExistence type="predicted"/>
<dbReference type="AlphaFoldDB" id="A0A918UJ40"/>
<sequence>MRGIIKLAAMVASAALAGQSGAGWAAPDTRPSIAADFAIGTQGPGCHAQGTPLGQARNSVFERKWSILCADVALPVGAAYALRGADTALDRVAALRAEPLACGDAAAALSAEGLTCTAARSGLAWRVYARRTAHGMVIVEGLAAYDAALRLALASLEQDRLIAGSVGIANLGAGESMSLVKARARQGDAGTLLGQGYRGNNAGAYAEAAEFFATAPTLFDDTVTAGDPDSDASLRDAVRHEALVNRALQQSNLGAYAQARRLFDEAGAMHLMDPVQARLARNYAAIDAINRGNLDEALVILARPVPPFVSPAAPDGSVRIDGTTARGLNSTPNTPMSALLGQPTRLSPQDRATLIDAQARQLRGTVRRLQGDYAKARDTLAGAYGDAMAVQDGRVVSITRLRAQILSEQALSEESLGQNGAAEGHLRDALAMVQQGYPDSTSVNVARARLAGFLARRGQQPEALTIYRALVNDVTARQGVLVGMENLMRPYFDLLAGPDGQGTQDTAAVAALFEAAQLLESPAAADSLAQLSRQLEGGSDEAAALYRDSQGIARALERSRIDIARLSAAPDGGASVAAQIATLRAQQDQLAQAQVALMARLSAYPRYRAVASRTVPLADLQAALTAGEGYLKLLDAGGAAYAVYLDRQTARAWKIGLSGAAIDQAVNTLRDSISLSIGGVQSTYPFDVDSAVALDQALLGPARAEIDGLSHLVVEPGGAMLKLPINLLTDDAKGVAAYHARVADGGDEYDFTGIRWLGRTTQVSTALSAASFRDARKAPASTARRGYLGLGDNLAVGPLDKAQSIRSADPAAPDADCQWPLSAWNRPISDAELKDAAHTFPAGAAELVTGAGFTDNAIKARGDLDGFRVVHFATHGLVTAPHSGCPARPALLTSFGGAGSDGLLSFGEIFDLRLDADLVVLSACDTASGAGFVATQEAGLSTGSDQALDGLVRAFIAAGGRQVIASHWPAPDDYNATRRLFQGFYQAHGTSIGGALMAAQRKLMDDPETSHPYYWAGFAIVGDAARPAPAR</sequence>
<gene>
    <name evidence="4" type="ORF">GCM10011614_31430</name>
</gene>
<organism evidence="4 5">
    <name type="scientific">Novosphingobium colocasiae</name>
    <dbReference type="NCBI Taxonomy" id="1256513"/>
    <lineage>
        <taxon>Bacteria</taxon>
        <taxon>Pseudomonadati</taxon>
        <taxon>Pseudomonadota</taxon>
        <taxon>Alphaproteobacteria</taxon>
        <taxon>Sphingomonadales</taxon>
        <taxon>Sphingomonadaceae</taxon>
        <taxon>Novosphingobium</taxon>
    </lineage>
</organism>
<feature type="domain" description="CHAT" evidence="3">
    <location>
        <begin position="690"/>
        <end position="1023"/>
    </location>
</feature>
<evidence type="ECO:0000256" key="2">
    <source>
        <dbReference type="SAM" id="SignalP"/>
    </source>
</evidence>